<dbReference type="OrthoDB" id="47330at2759"/>
<evidence type="ECO:0000313" key="1">
    <source>
        <dbReference type="EMBL" id="SAL95785.1"/>
    </source>
</evidence>
<sequence>MLRTLSLRHVGKNAPCFVGNERVALSSPGRRLYQSTTTTTHRSLLTPARVSMQTSLATKKALAAFPTTTKRYFQSGAALRNGQGGFRMNPNQEQPEENALEKYASIKGLDLTAMAEKGKLVKGCLSDPVIGRDEEIRRTLEV</sequence>
<reference evidence="1" key="1">
    <citation type="submission" date="2016-04" db="EMBL/GenBank/DDBJ databases">
        <authorList>
            <person name="Evans L.H."/>
            <person name="Alamgir A."/>
            <person name="Owens N."/>
            <person name="Weber N.D."/>
            <person name="Virtaneva K."/>
            <person name="Barbian K."/>
            <person name="Babar A."/>
            <person name="Rosenke K."/>
        </authorList>
    </citation>
    <scope>NUCLEOTIDE SEQUENCE [LARGE SCALE GENOMIC DNA]</scope>
    <source>
        <strain evidence="1">CBS 101.48</strain>
    </source>
</reference>
<dbReference type="STRING" id="4829.A0A163IWN0"/>
<gene>
    <name evidence="1" type="primary">ABSGL_01126.1 scaffold 1223</name>
</gene>
<dbReference type="AlphaFoldDB" id="A0A163IWN0"/>
<proteinExistence type="predicted"/>
<accession>A0A163IWN0</accession>
<dbReference type="Proteomes" id="UP000078561">
    <property type="component" value="Unassembled WGS sequence"/>
</dbReference>
<name>A0A163IWN0_ABSGL</name>
<keyword evidence="2" id="KW-1185">Reference proteome</keyword>
<dbReference type="InParanoid" id="A0A163IWN0"/>
<dbReference type="EMBL" id="LT550481">
    <property type="protein sequence ID" value="SAL95785.1"/>
    <property type="molecule type" value="Genomic_DNA"/>
</dbReference>
<evidence type="ECO:0000313" key="2">
    <source>
        <dbReference type="Proteomes" id="UP000078561"/>
    </source>
</evidence>
<organism evidence="1">
    <name type="scientific">Absidia glauca</name>
    <name type="common">Pin mould</name>
    <dbReference type="NCBI Taxonomy" id="4829"/>
    <lineage>
        <taxon>Eukaryota</taxon>
        <taxon>Fungi</taxon>
        <taxon>Fungi incertae sedis</taxon>
        <taxon>Mucoromycota</taxon>
        <taxon>Mucoromycotina</taxon>
        <taxon>Mucoromycetes</taxon>
        <taxon>Mucorales</taxon>
        <taxon>Cunninghamellaceae</taxon>
        <taxon>Absidia</taxon>
    </lineage>
</organism>
<protein>
    <submittedName>
        <fullName evidence="1">Uncharacterized protein</fullName>
    </submittedName>
</protein>